<sequence length="563" mass="63054">MSLCHSRMFFETKSDRRSQDSGIIQALHFLQDSDGLEDGDIGLDNLSSITSASLDTPVSHNASDRFCDSGLGSPTPKTGRRTSRRSPKSRLLELSPIPFSCGIDSEEDDETGNIPPSPYTPPHKKFRALRLYDTPHTPKSLLQKAQRRISRANRNKNRGRGRLLFDPEGPQTNINPFTVTSQSVKRTRLDSSLEDSANEDIEEDSEPYTKKLALHEINTSRYNEEFYEICKLGGGNFGCVYKCIHRLDGCTYAIKKSKTPVAGSAYERAAMNEVYAHAVLYKHQHVVRYYSAWAENDYMFIQNEYCNGGSLAELIARRGKESAEPMPEDDLKQVLLQVAHGLRYIHSQHLVHLDIKPGNIFIHCNPKFNNPESGLEEDIGTEEEQEDSEHVTYKIGDLGHVTSLVSPQVEEGDCCYLPAEILQECTSHLPKADVFSLALTIYATGGGGELPKNGPEWHTIRRGDLPQLPHYSQDLNALLKSMVHPDPQLRPSAASLVQHPVLCPNANKTMAQLRHELNEERFKNEVLSRQLQEARNSTTTKTVNKRPRLVGGSTARSLSLTCF</sequence>
<keyword evidence="7 14" id="KW-0460">Magnesium</keyword>
<evidence type="ECO:0000313" key="19">
    <source>
        <dbReference type="EMBL" id="KAK2192485.1"/>
    </source>
</evidence>
<evidence type="ECO:0000256" key="10">
    <source>
        <dbReference type="ARBA" id="ARBA00037982"/>
    </source>
</evidence>
<dbReference type="FunFam" id="1.10.510.10:FF:000989">
    <property type="entry name" value="Wee1-like protein kinase"/>
    <property type="match status" value="1"/>
</dbReference>
<comment type="similarity">
    <text evidence="11">Belongs to the protein kinase superfamily. Ser/Thr protein kinase family. WEE1 subfamily.</text>
</comment>
<feature type="binding site" evidence="14">
    <location>
        <position position="359"/>
    </location>
    <ligand>
        <name>Mg(2+)</name>
        <dbReference type="ChEBI" id="CHEBI:18420"/>
        <label>1</label>
    </ligand>
</feature>
<evidence type="ECO:0000256" key="5">
    <source>
        <dbReference type="ARBA" id="ARBA00022777"/>
    </source>
</evidence>
<keyword evidence="20" id="KW-1185">Reference proteome</keyword>
<feature type="coiled-coil region" evidence="16">
    <location>
        <begin position="510"/>
        <end position="537"/>
    </location>
</feature>
<name>A0AAD9PCY1_RIDPI</name>
<accession>A0AAD9PCY1</accession>
<comment type="catalytic activity">
    <reaction evidence="11">
        <text>L-tyrosyl-[protein] + ATP = O-phospho-L-tyrosyl-[protein] + ADP + H(+)</text>
        <dbReference type="Rhea" id="RHEA:10596"/>
        <dbReference type="Rhea" id="RHEA-COMP:10136"/>
        <dbReference type="Rhea" id="RHEA-COMP:20101"/>
        <dbReference type="ChEBI" id="CHEBI:15378"/>
        <dbReference type="ChEBI" id="CHEBI:30616"/>
        <dbReference type="ChEBI" id="CHEBI:46858"/>
        <dbReference type="ChEBI" id="CHEBI:61978"/>
        <dbReference type="ChEBI" id="CHEBI:456216"/>
        <dbReference type="EC" id="2.7.10.2"/>
    </reaction>
</comment>
<dbReference type="GO" id="GO:0005524">
    <property type="term" value="F:ATP binding"/>
    <property type="evidence" value="ECO:0007669"/>
    <property type="project" value="UniProtKB-UniRule"/>
</dbReference>
<dbReference type="GO" id="GO:0000278">
    <property type="term" value="P:mitotic cell cycle"/>
    <property type="evidence" value="ECO:0007669"/>
    <property type="project" value="InterPro"/>
</dbReference>
<organism evidence="19 20">
    <name type="scientific">Ridgeia piscesae</name>
    <name type="common">Tubeworm</name>
    <dbReference type="NCBI Taxonomy" id="27915"/>
    <lineage>
        <taxon>Eukaryota</taxon>
        <taxon>Metazoa</taxon>
        <taxon>Spiralia</taxon>
        <taxon>Lophotrochozoa</taxon>
        <taxon>Annelida</taxon>
        <taxon>Polychaeta</taxon>
        <taxon>Sedentaria</taxon>
        <taxon>Canalipalpata</taxon>
        <taxon>Sabellida</taxon>
        <taxon>Siboglinidae</taxon>
        <taxon>Ridgeia</taxon>
    </lineage>
</organism>
<proteinExistence type="inferred from homology"/>
<dbReference type="GO" id="GO:0005737">
    <property type="term" value="C:cytoplasm"/>
    <property type="evidence" value="ECO:0007669"/>
    <property type="project" value="TreeGrafter"/>
</dbReference>
<keyword evidence="6 11" id="KW-0067">ATP-binding</keyword>
<dbReference type="EC" id="2.7.10.2" evidence="11"/>
<dbReference type="InterPro" id="IPR017164">
    <property type="entry name" value="Wee1-like_protein_kinase"/>
</dbReference>
<keyword evidence="16" id="KW-0175">Coiled coil</keyword>
<dbReference type="PIRSF" id="PIRSF037281">
    <property type="entry name" value="Wee1-like_protein_kinase"/>
    <property type="match status" value="1"/>
</dbReference>
<feature type="binding site" evidence="15">
    <location>
        <position position="256"/>
    </location>
    <ligand>
        <name>ATP</name>
        <dbReference type="ChEBI" id="CHEBI:30616"/>
    </ligand>
</feature>
<evidence type="ECO:0000256" key="17">
    <source>
        <dbReference type="SAM" id="MobiDB-lite"/>
    </source>
</evidence>
<evidence type="ECO:0000256" key="1">
    <source>
        <dbReference type="ARBA" id="ARBA00004123"/>
    </source>
</evidence>
<dbReference type="PANTHER" id="PTHR11042">
    <property type="entry name" value="EUKARYOTIC TRANSLATION INITIATION FACTOR 2-ALPHA KINASE EIF2-ALPHA KINASE -RELATED"/>
    <property type="match status" value="1"/>
</dbReference>
<dbReference type="SMART" id="SM00220">
    <property type="entry name" value="S_TKc"/>
    <property type="match status" value="1"/>
</dbReference>
<comment type="similarity">
    <text evidence="10">Belongs to the protein kinase superfamily. Ser/Thr protein kinase family. GCN2 subfamily.</text>
</comment>
<evidence type="ECO:0000259" key="18">
    <source>
        <dbReference type="PROSITE" id="PS50011"/>
    </source>
</evidence>
<dbReference type="GO" id="GO:0000287">
    <property type="term" value="F:magnesium ion binding"/>
    <property type="evidence" value="ECO:0007669"/>
    <property type="project" value="InterPro"/>
</dbReference>
<dbReference type="Gene3D" id="3.30.200.20">
    <property type="entry name" value="Phosphorylase Kinase, domain 1"/>
    <property type="match status" value="1"/>
</dbReference>
<dbReference type="PROSITE" id="PS00108">
    <property type="entry name" value="PROTEIN_KINASE_ST"/>
    <property type="match status" value="1"/>
</dbReference>
<keyword evidence="3 11" id="KW-0479">Metal-binding</keyword>
<dbReference type="EMBL" id="JAODUO010000029">
    <property type="protein sequence ID" value="KAK2192485.1"/>
    <property type="molecule type" value="Genomic_DNA"/>
</dbReference>
<feature type="compositionally biased region" description="Basic residues" evidence="17">
    <location>
        <begin position="78"/>
        <end position="88"/>
    </location>
</feature>
<comment type="caution">
    <text evidence="19">The sequence shown here is derived from an EMBL/GenBank/DDBJ whole genome shotgun (WGS) entry which is preliminary data.</text>
</comment>
<reference evidence="19" key="1">
    <citation type="journal article" date="2023" name="Mol. Biol. Evol.">
        <title>Third-Generation Sequencing Reveals the Adaptive Role of the Epigenome in Three Deep-Sea Polychaetes.</title>
        <authorList>
            <person name="Perez M."/>
            <person name="Aroh O."/>
            <person name="Sun Y."/>
            <person name="Lan Y."/>
            <person name="Juniper S.K."/>
            <person name="Young C.R."/>
            <person name="Angers B."/>
            <person name="Qian P.Y."/>
        </authorList>
    </citation>
    <scope>NUCLEOTIDE SEQUENCE</scope>
    <source>
        <strain evidence="19">R07B-5</strain>
    </source>
</reference>
<evidence type="ECO:0000313" key="20">
    <source>
        <dbReference type="Proteomes" id="UP001209878"/>
    </source>
</evidence>
<evidence type="ECO:0000256" key="8">
    <source>
        <dbReference type="ARBA" id="ARBA00023137"/>
    </source>
</evidence>
<dbReference type="InterPro" id="IPR050339">
    <property type="entry name" value="CC_SR_Kinase"/>
</dbReference>
<dbReference type="PANTHER" id="PTHR11042:SF185">
    <property type="entry name" value="WEE1-LIKE PROTEIN KINASE"/>
    <property type="match status" value="1"/>
</dbReference>
<evidence type="ECO:0000256" key="12">
    <source>
        <dbReference type="PIRSR" id="PIRSR037281-1"/>
    </source>
</evidence>
<dbReference type="PROSITE" id="PS00107">
    <property type="entry name" value="PROTEIN_KINASE_ATP"/>
    <property type="match status" value="1"/>
</dbReference>
<feature type="active site" description="Proton acceptor" evidence="12">
    <location>
        <position position="354"/>
    </location>
</feature>
<keyword evidence="4 11" id="KW-0547">Nucleotide-binding</keyword>
<comment type="subcellular location">
    <subcellularLocation>
        <location evidence="1 11">Nucleus</location>
    </subcellularLocation>
</comment>
<dbReference type="Gene3D" id="1.10.510.10">
    <property type="entry name" value="Transferase(Phosphotransferase) domain 1"/>
    <property type="match status" value="1"/>
</dbReference>
<feature type="region of interest" description="Disordered" evidence="17">
    <location>
        <begin position="140"/>
        <end position="176"/>
    </location>
</feature>
<evidence type="ECO:0000256" key="4">
    <source>
        <dbReference type="ARBA" id="ARBA00022741"/>
    </source>
</evidence>
<protein>
    <recommendedName>
        <fullName evidence="11">Wee1-like protein kinase</fullName>
        <ecNumber evidence="11">2.7.10.2</ecNumber>
    </recommendedName>
</protein>
<evidence type="ECO:0000256" key="15">
    <source>
        <dbReference type="PROSITE-ProRule" id="PRU10141"/>
    </source>
</evidence>
<evidence type="ECO:0000256" key="14">
    <source>
        <dbReference type="PIRSR" id="PIRSR037281-3"/>
    </source>
</evidence>
<evidence type="ECO:0000256" key="2">
    <source>
        <dbReference type="ARBA" id="ARBA00022679"/>
    </source>
</evidence>
<dbReference type="Proteomes" id="UP001209878">
    <property type="component" value="Unassembled WGS sequence"/>
</dbReference>
<dbReference type="GO" id="GO:0004715">
    <property type="term" value="F:non-membrane spanning protein tyrosine kinase activity"/>
    <property type="evidence" value="ECO:0007669"/>
    <property type="project" value="UniProtKB-UniRule"/>
</dbReference>
<evidence type="ECO:0000256" key="11">
    <source>
        <dbReference type="PIRNR" id="PIRNR037281"/>
    </source>
</evidence>
<keyword evidence="8 11" id="KW-0829">Tyrosine-protein kinase</keyword>
<dbReference type="GO" id="GO:0005634">
    <property type="term" value="C:nucleus"/>
    <property type="evidence" value="ECO:0007669"/>
    <property type="project" value="UniProtKB-SubCell"/>
</dbReference>
<keyword evidence="9 11" id="KW-0539">Nucleus</keyword>
<evidence type="ECO:0000256" key="7">
    <source>
        <dbReference type="ARBA" id="ARBA00022842"/>
    </source>
</evidence>
<gene>
    <name evidence="19" type="ORF">NP493_29g03037</name>
</gene>
<comment type="cofactor">
    <cofactor evidence="14">
        <name>Mg(2+)</name>
        <dbReference type="ChEBI" id="CHEBI:18420"/>
    </cofactor>
    <text evidence="14">Binds 2 magnesium ions per subunit.</text>
</comment>
<dbReference type="AlphaFoldDB" id="A0AAD9PCY1"/>
<evidence type="ECO:0000256" key="16">
    <source>
        <dbReference type="SAM" id="Coils"/>
    </source>
</evidence>
<feature type="domain" description="Protein kinase" evidence="18">
    <location>
        <begin position="226"/>
        <end position="502"/>
    </location>
</feature>
<evidence type="ECO:0000256" key="9">
    <source>
        <dbReference type="ARBA" id="ARBA00023242"/>
    </source>
</evidence>
<keyword evidence="5 11" id="KW-0418">Kinase</keyword>
<dbReference type="InterPro" id="IPR017441">
    <property type="entry name" value="Protein_kinase_ATP_BS"/>
</dbReference>
<evidence type="ECO:0000256" key="13">
    <source>
        <dbReference type="PIRSR" id="PIRSR037281-2"/>
    </source>
</evidence>
<dbReference type="InterPro" id="IPR008271">
    <property type="entry name" value="Ser/Thr_kinase_AS"/>
</dbReference>
<keyword evidence="2 11" id="KW-0808">Transferase</keyword>
<dbReference type="InterPro" id="IPR000719">
    <property type="entry name" value="Prot_kinase_dom"/>
</dbReference>
<dbReference type="Pfam" id="PF00069">
    <property type="entry name" value="Pkinase"/>
    <property type="match status" value="1"/>
</dbReference>
<feature type="binding site" evidence="14">
    <location>
        <position position="397"/>
    </location>
    <ligand>
        <name>Mg(2+)</name>
        <dbReference type="ChEBI" id="CHEBI:18420"/>
        <label>1</label>
    </ligand>
</feature>
<dbReference type="InterPro" id="IPR011009">
    <property type="entry name" value="Kinase-like_dom_sf"/>
</dbReference>
<feature type="region of interest" description="Disordered" evidence="17">
    <location>
        <begin position="53"/>
        <end position="123"/>
    </location>
</feature>
<evidence type="ECO:0000256" key="6">
    <source>
        <dbReference type="ARBA" id="ARBA00022840"/>
    </source>
</evidence>
<feature type="compositionally biased region" description="Basic residues" evidence="17">
    <location>
        <begin position="145"/>
        <end position="161"/>
    </location>
</feature>
<dbReference type="SUPFAM" id="SSF56112">
    <property type="entry name" value="Protein kinase-like (PK-like)"/>
    <property type="match status" value="1"/>
</dbReference>
<evidence type="ECO:0000256" key="3">
    <source>
        <dbReference type="ARBA" id="ARBA00022723"/>
    </source>
</evidence>
<feature type="binding site" evidence="13">
    <location>
        <position position="255"/>
    </location>
    <ligand>
        <name>ATP</name>
        <dbReference type="ChEBI" id="CHEBI:30616"/>
    </ligand>
</feature>
<dbReference type="PROSITE" id="PS50011">
    <property type="entry name" value="PROTEIN_KINASE_DOM"/>
    <property type="match status" value="1"/>
</dbReference>